<dbReference type="InterPro" id="IPR006120">
    <property type="entry name" value="Resolvase_HTH_dom"/>
</dbReference>
<dbReference type="InterPro" id="IPR009057">
    <property type="entry name" value="Homeodomain-like_sf"/>
</dbReference>
<comment type="caution">
    <text evidence="3">The sequence shown here is derived from an EMBL/GenBank/DDBJ whole genome shotgun (WGS) entry which is preliminary data.</text>
</comment>
<evidence type="ECO:0000313" key="4">
    <source>
        <dbReference type="Proteomes" id="UP000245137"/>
    </source>
</evidence>
<evidence type="ECO:0000313" key="3">
    <source>
        <dbReference type="EMBL" id="PWB93627.1"/>
    </source>
</evidence>
<dbReference type="RefSeq" id="WP_108917550.1">
    <property type="nucleotide sequence ID" value="NZ_PUIV01000018.1"/>
</dbReference>
<dbReference type="EMBL" id="PUIV01000018">
    <property type="protein sequence ID" value="PWB93627.1"/>
    <property type="molecule type" value="Genomic_DNA"/>
</dbReference>
<dbReference type="GO" id="GO:0003677">
    <property type="term" value="F:DNA binding"/>
    <property type="evidence" value="ECO:0007669"/>
    <property type="project" value="InterPro"/>
</dbReference>
<feature type="domain" description="Resolvase HTH" evidence="2">
    <location>
        <begin position="95"/>
        <end position="133"/>
    </location>
</feature>
<feature type="region of interest" description="Disordered" evidence="1">
    <location>
        <begin position="42"/>
        <end position="65"/>
    </location>
</feature>
<reference evidence="3 4" key="1">
    <citation type="journal article" date="2018" name="Appl. Microbiol. Biotechnol.">
        <title>Co-cultivation of the strictly anaerobic methanogen Methanosarcina barkeri with aerobic methanotrophs in an oxygen-limited membrane bioreactor.</title>
        <authorList>
            <person name="In 't Zandt M.H."/>
            <person name="van den Bosch T.J.M."/>
            <person name="Rijkers R."/>
            <person name="van Kessel M.A.H.J."/>
            <person name="Jetten M.S.M."/>
            <person name="Welte C.U."/>
        </authorList>
    </citation>
    <scope>NUCLEOTIDE SEQUENCE [LARGE SCALE GENOMIC DNA]</scope>
    <source>
        <strain evidence="3 4">DSM 17706</strain>
    </source>
</reference>
<dbReference type="Gene3D" id="1.10.10.60">
    <property type="entry name" value="Homeodomain-like"/>
    <property type="match status" value="1"/>
</dbReference>
<dbReference type="Proteomes" id="UP000245137">
    <property type="component" value="Unassembled WGS sequence"/>
</dbReference>
<dbReference type="OrthoDB" id="9800103at2"/>
<dbReference type="Pfam" id="PF02796">
    <property type="entry name" value="HTH_7"/>
    <property type="match status" value="1"/>
</dbReference>
<gene>
    <name evidence="3" type="ORF">C5689_12235</name>
</gene>
<proteinExistence type="predicted"/>
<dbReference type="SUPFAM" id="SSF46689">
    <property type="entry name" value="Homeodomain-like"/>
    <property type="match status" value="1"/>
</dbReference>
<protein>
    <recommendedName>
        <fullName evidence="2">Resolvase HTH domain-containing protein</fullName>
    </recommendedName>
</protein>
<evidence type="ECO:0000259" key="2">
    <source>
        <dbReference type="Pfam" id="PF02796"/>
    </source>
</evidence>
<accession>A0A2U1SPT5</accession>
<keyword evidence="4" id="KW-1185">Reference proteome</keyword>
<evidence type="ECO:0000256" key="1">
    <source>
        <dbReference type="SAM" id="MobiDB-lite"/>
    </source>
</evidence>
<dbReference type="GO" id="GO:0000150">
    <property type="term" value="F:DNA strand exchange activity"/>
    <property type="evidence" value="ECO:0007669"/>
    <property type="project" value="InterPro"/>
</dbReference>
<organism evidence="3 4">
    <name type="scientific">Methylosinus sporium</name>
    <dbReference type="NCBI Taxonomy" id="428"/>
    <lineage>
        <taxon>Bacteria</taxon>
        <taxon>Pseudomonadati</taxon>
        <taxon>Pseudomonadota</taxon>
        <taxon>Alphaproteobacteria</taxon>
        <taxon>Hyphomicrobiales</taxon>
        <taxon>Methylocystaceae</taxon>
        <taxon>Methylosinus</taxon>
    </lineage>
</organism>
<name>A0A2U1SPT5_METSR</name>
<dbReference type="AlphaFoldDB" id="A0A2U1SPT5"/>
<sequence>MARAASAYTTRAAASQMPWAGGREPLPPGFRIQAEAQTLLKKAASRKKRAQPVGGQPKRHPCTRKDDEIHRAGYHIEYACVSTLDQNLAPQGRRTRNDFQAARTLLANPDITVAEVTERLGVSPATLYRYLPAARTANNISK</sequence>